<gene>
    <name evidence="2" type="ORF">FBZ90_101318</name>
</gene>
<dbReference type="Proteomes" id="UP000315751">
    <property type="component" value="Unassembled WGS sequence"/>
</dbReference>
<evidence type="ECO:0000313" key="3">
    <source>
        <dbReference type="Proteomes" id="UP000315751"/>
    </source>
</evidence>
<dbReference type="RefSeq" id="WP_145729275.1">
    <property type="nucleotide sequence ID" value="NZ_VITR01000001.1"/>
</dbReference>
<name>A0A560HHQ3_9PROT</name>
<reference evidence="2 3" key="1">
    <citation type="submission" date="2019-06" db="EMBL/GenBank/DDBJ databases">
        <title>Genomic Encyclopedia of Type Strains, Phase IV (KMG-V): Genome sequencing to study the core and pangenomes of soil and plant-associated prokaryotes.</title>
        <authorList>
            <person name="Whitman W."/>
        </authorList>
    </citation>
    <scope>NUCLEOTIDE SEQUENCE [LARGE SCALE GENOMIC DNA]</scope>
    <source>
        <strain evidence="2 3">BR 11622</strain>
    </source>
</reference>
<dbReference type="AlphaFoldDB" id="A0A560HHQ3"/>
<keyword evidence="1" id="KW-0472">Membrane</keyword>
<dbReference type="OrthoDB" id="7348514at2"/>
<protein>
    <recommendedName>
        <fullName evidence="4">General secretion pathway protein K</fullName>
    </recommendedName>
</protein>
<feature type="transmembrane region" description="Helical" evidence="1">
    <location>
        <begin position="15"/>
        <end position="36"/>
    </location>
</feature>
<keyword evidence="1" id="KW-0812">Transmembrane</keyword>
<evidence type="ECO:0000313" key="2">
    <source>
        <dbReference type="EMBL" id="TWB45983.1"/>
    </source>
</evidence>
<evidence type="ECO:0008006" key="4">
    <source>
        <dbReference type="Google" id="ProtNLM"/>
    </source>
</evidence>
<organism evidence="2 3">
    <name type="scientific">Nitrospirillum amazonense</name>
    <dbReference type="NCBI Taxonomy" id="28077"/>
    <lineage>
        <taxon>Bacteria</taxon>
        <taxon>Pseudomonadati</taxon>
        <taxon>Pseudomonadota</taxon>
        <taxon>Alphaproteobacteria</taxon>
        <taxon>Rhodospirillales</taxon>
        <taxon>Azospirillaceae</taxon>
        <taxon>Nitrospirillum</taxon>
    </lineage>
</organism>
<proteinExistence type="predicted"/>
<keyword evidence="1" id="KW-1133">Transmembrane helix</keyword>
<accession>A0A560HHQ3</accession>
<evidence type="ECO:0000256" key="1">
    <source>
        <dbReference type="SAM" id="Phobius"/>
    </source>
</evidence>
<dbReference type="EMBL" id="VITR01000001">
    <property type="protein sequence ID" value="TWB45983.1"/>
    <property type="molecule type" value="Genomic_DNA"/>
</dbReference>
<keyword evidence="3" id="KW-1185">Reference proteome</keyword>
<sequence>MRAGDGQELTRQQGYALLLVLFLLAMATAVGLVVMGNGLSARKLARAASLTVGQDQRAAAATWIALDDVLARGGTDIPPPRRLVLDGQSLIVTVAPETGRIDLNGLSRKALGQAIHGLGFAEGRARQAADAIAAWRGMDPPGAGGLELAIDPLRALWSLEDLDSIPGLDADVAACLRRWGTVYARGPFHGLAPLTPRRRAVPDDRGEGPLGLVAGGMLRVMVAEEGRSQVRRSVLLYRGVGRQAAGAGTGAESPWLALEWQRPVLAGRDACVMTDRGGVP</sequence>
<comment type="caution">
    <text evidence="2">The sequence shown here is derived from an EMBL/GenBank/DDBJ whole genome shotgun (WGS) entry which is preliminary data.</text>
</comment>